<evidence type="ECO:0000313" key="6">
    <source>
        <dbReference type="EMBL" id="MFC4363262.1"/>
    </source>
</evidence>
<feature type="modified residue" description="4-aspartylphosphate" evidence="3">
    <location>
        <position position="59"/>
    </location>
</feature>
<keyword evidence="3" id="KW-0597">Phosphoprotein</keyword>
<sequence>MSEPLHILHIDDSPDHLKIMQFMLLKAGLAHDLVQCKSREEVKALLDTSNNHFDLVILDYQMGDSTSEDMLKWFEGVPVVVATVHEDDDLDSQLMKKGAADFVSKSELSPRLLKRIIRHALERQCILNQFIEESWHDPLTGLYNRRFAMREITRLIVDKRRYGRNFSLAIIDMDDLKSINDSLGHLAGDKAIKFIADAMTTVVRSGDIIARFGGDEFLMIFPNTEIADAKTSLLRFLAHLQDNSLTVDGKDYCLTASCGLVSCGEASLQSILERADAKLYQAKSACKNCVVSE</sequence>
<dbReference type="Pfam" id="PF00072">
    <property type="entry name" value="Response_reg"/>
    <property type="match status" value="1"/>
</dbReference>
<dbReference type="SUPFAM" id="SSF55073">
    <property type="entry name" value="Nucleotide cyclase"/>
    <property type="match status" value="1"/>
</dbReference>
<dbReference type="SMART" id="SM00448">
    <property type="entry name" value="REC"/>
    <property type="match status" value="1"/>
</dbReference>
<dbReference type="InterPro" id="IPR011006">
    <property type="entry name" value="CheY-like_superfamily"/>
</dbReference>
<dbReference type="InterPro" id="IPR029787">
    <property type="entry name" value="Nucleotide_cyclase"/>
</dbReference>
<dbReference type="InterPro" id="IPR050469">
    <property type="entry name" value="Diguanylate_Cyclase"/>
</dbReference>
<dbReference type="PROSITE" id="PS50887">
    <property type="entry name" value="GGDEF"/>
    <property type="match status" value="1"/>
</dbReference>
<organism evidence="6 7">
    <name type="scientific">Simiduia curdlanivorans</name>
    <dbReference type="NCBI Taxonomy" id="1492769"/>
    <lineage>
        <taxon>Bacteria</taxon>
        <taxon>Pseudomonadati</taxon>
        <taxon>Pseudomonadota</taxon>
        <taxon>Gammaproteobacteria</taxon>
        <taxon>Cellvibrionales</taxon>
        <taxon>Cellvibrionaceae</taxon>
        <taxon>Simiduia</taxon>
    </lineage>
</organism>
<comment type="catalytic activity">
    <reaction evidence="2">
        <text>2 GTP = 3',3'-c-di-GMP + 2 diphosphate</text>
        <dbReference type="Rhea" id="RHEA:24898"/>
        <dbReference type="ChEBI" id="CHEBI:33019"/>
        <dbReference type="ChEBI" id="CHEBI:37565"/>
        <dbReference type="ChEBI" id="CHEBI:58805"/>
        <dbReference type="EC" id="2.7.7.65"/>
    </reaction>
</comment>
<dbReference type="PANTHER" id="PTHR45138">
    <property type="entry name" value="REGULATORY COMPONENTS OF SENSORY TRANSDUCTION SYSTEM"/>
    <property type="match status" value="1"/>
</dbReference>
<protein>
    <recommendedName>
        <fullName evidence="1">diguanylate cyclase</fullName>
        <ecNumber evidence="1">2.7.7.65</ecNumber>
    </recommendedName>
</protein>
<dbReference type="InterPro" id="IPR043128">
    <property type="entry name" value="Rev_trsase/Diguanyl_cyclase"/>
</dbReference>
<dbReference type="Pfam" id="PF00990">
    <property type="entry name" value="GGDEF"/>
    <property type="match status" value="1"/>
</dbReference>
<gene>
    <name evidence="6" type="ORF">ACFOX3_13185</name>
</gene>
<dbReference type="EMBL" id="JBHSCX010000020">
    <property type="protein sequence ID" value="MFC4363262.1"/>
    <property type="molecule type" value="Genomic_DNA"/>
</dbReference>
<dbReference type="Proteomes" id="UP001595840">
    <property type="component" value="Unassembled WGS sequence"/>
</dbReference>
<reference evidence="7" key="1">
    <citation type="journal article" date="2019" name="Int. J. Syst. Evol. Microbiol.">
        <title>The Global Catalogue of Microorganisms (GCM) 10K type strain sequencing project: providing services to taxonomists for standard genome sequencing and annotation.</title>
        <authorList>
            <consortium name="The Broad Institute Genomics Platform"/>
            <consortium name="The Broad Institute Genome Sequencing Center for Infectious Disease"/>
            <person name="Wu L."/>
            <person name="Ma J."/>
        </authorList>
    </citation>
    <scope>NUCLEOTIDE SEQUENCE [LARGE SCALE GENOMIC DNA]</scope>
    <source>
        <strain evidence="7">CECT 8570</strain>
    </source>
</reference>
<comment type="caution">
    <text evidence="6">The sequence shown here is derived from an EMBL/GenBank/DDBJ whole genome shotgun (WGS) entry which is preliminary data.</text>
</comment>
<dbReference type="PROSITE" id="PS50110">
    <property type="entry name" value="RESPONSE_REGULATORY"/>
    <property type="match status" value="1"/>
</dbReference>
<keyword evidence="6" id="KW-0548">Nucleotidyltransferase</keyword>
<keyword evidence="6" id="KW-0808">Transferase</keyword>
<dbReference type="PANTHER" id="PTHR45138:SF9">
    <property type="entry name" value="DIGUANYLATE CYCLASE DGCM-RELATED"/>
    <property type="match status" value="1"/>
</dbReference>
<dbReference type="InterPro" id="IPR000160">
    <property type="entry name" value="GGDEF_dom"/>
</dbReference>
<evidence type="ECO:0000259" key="4">
    <source>
        <dbReference type="PROSITE" id="PS50110"/>
    </source>
</evidence>
<dbReference type="NCBIfam" id="TIGR00254">
    <property type="entry name" value="GGDEF"/>
    <property type="match status" value="1"/>
</dbReference>
<evidence type="ECO:0000313" key="7">
    <source>
        <dbReference type="Proteomes" id="UP001595840"/>
    </source>
</evidence>
<dbReference type="SMART" id="SM00267">
    <property type="entry name" value="GGDEF"/>
    <property type="match status" value="1"/>
</dbReference>
<dbReference type="InterPro" id="IPR001789">
    <property type="entry name" value="Sig_transdc_resp-reg_receiver"/>
</dbReference>
<dbReference type="SUPFAM" id="SSF52172">
    <property type="entry name" value="CheY-like"/>
    <property type="match status" value="1"/>
</dbReference>
<feature type="domain" description="GGDEF" evidence="5">
    <location>
        <begin position="164"/>
        <end position="293"/>
    </location>
</feature>
<dbReference type="RefSeq" id="WP_290260948.1">
    <property type="nucleotide sequence ID" value="NZ_JAUFQG010000004.1"/>
</dbReference>
<evidence type="ECO:0000256" key="3">
    <source>
        <dbReference type="PROSITE-ProRule" id="PRU00169"/>
    </source>
</evidence>
<dbReference type="GO" id="GO:0052621">
    <property type="term" value="F:diguanylate cyclase activity"/>
    <property type="evidence" value="ECO:0007669"/>
    <property type="project" value="UniProtKB-EC"/>
</dbReference>
<dbReference type="Gene3D" id="3.40.50.2300">
    <property type="match status" value="1"/>
</dbReference>
<evidence type="ECO:0000259" key="5">
    <source>
        <dbReference type="PROSITE" id="PS50887"/>
    </source>
</evidence>
<dbReference type="CDD" id="cd01949">
    <property type="entry name" value="GGDEF"/>
    <property type="match status" value="1"/>
</dbReference>
<accession>A0ABV8V5W8</accession>
<dbReference type="EC" id="2.7.7.65" evidence="1"/>
<feature type="domain" description="Response regulatory" evidence="4">
    <location>
        <begin position="6"/>
        <end position="120"/>
    </location>
</feature>
<name>A0ABV8V5W8_9GAMM</name>
<dbReference type="Gene3D" id="3.30.70.270">
    <property type="match status" value="1"/>
</dbReference>
<evidence type="ECO:0000256" key="2">
    <source>
        <dbReference type="ARBA" id="ARBA00034247"/>
    </source>
</evidence>
<proteinExistence type="predicted"/>
<evidence type="ECO:0000256" key="1">
    <source>
        <dbReference type="ARBA" id="ARBA00012528"/>
    </source>
</evidence>
<keyword evidence="7" id="KW-1185">Reference proteome</keyword>